<reference evidence="1 2" key="1">
    <citation type="submission" date="2023-01" db="EMBL/GenBank/DDBJ databases">
        <title>Analysis of 21 Apiospora genomes using comparative genomics revels a genus with tremendous synthesis potential of carbohydrate active enzymes and secondary metabolites.</title>
        <authorList>
            <person name="Sorensen T."/>
        </authorList>
    </citation>
    <scope>NUCLEOTIDE SEQUENCE [LARGE SCALE GENOMIC DNA]</scope>
    <source>
        <strain evidence="1 2">CBS 114990</strain>
    </source>
</reference>
<accession>A0ABR1VTA3</accession>
<name>A0ABR1VTA3_9PEZI</name>
<keyword evidence="2" id="KW-1185">Reference proteome</keyword>
<proteinExistence type="predicted"/>
<dbReference type="EMBL" id="JAQQWN010000007">
    <property type="protein sequence ID" value="KAK8074447.1"/>
    <property type="molecule type" value="Genomic_DNA"/>
</dbReference>
<comment type="caution">
    <text evidence="1">The sequence shown here is derived from an EMBL/GenBank/DDBJ whole genome shotgun (WGS) entry which is preliminary data.</text>
</comment>
<dbReference type="Proteomes" id="UP001433268">
    <property type="component" value="Unassembled WGS sequence"/>
</dbReference>
<protein>
    <submittedName>
        <fullName evidence="1">Uncharacterized protein</fullName>
    </submittedName>
</protein>
<dbReference type="RefSeq" id="XP_066665387.1">
    <property type="nucleotide sequence ID" value="XM_066813425.1"/>
</dbReference>
<organism evidence="1 2">
    <name type="scientific">Apiospora hydei</name>
    <dbReference type="NCBI Taxonomy" id="1337664"/>
    <lineage>
        <taxon>Eukaryota</taxon>
        <taxon>Fungi</taxon>
        <taxon>Dikarya</taxon>
        <taxon>Ascomycota</taxon>
        <taxon>Pezizomycotina</taxon>
        <taxon>Sordariomycetes</taxon>
        <taxon>Xylariomycetidae</taxon>
        <taxon>Amphisphaeriales</taxon>
        <taxon>Apiosporaceae</taxon>
        <taxon>Apiospora</taxon>
    </lineage>
</organism>
<sequence length="91" mass="9031">MCPKNKPGDSSGRLAECLQGTGVVGCASVAKGPLALAKSAFFPGPSSHSPFGEVLGQTKNHLVFTVVVVVSVAKARIAPSGIGGTIVAARA</sequence>
<evidence type="ECO:0000313" key="2">
    <source>
        <dbReference type="Proteomes" id="UP001433268"/>
    </source>
</evidence>
<gene>
    <name evidence="1" type="ORF">PG997_009110</name>
</gene>
<evidence type="ECO:0000313" key="1">
    <source>
        <dbReference type="EMBL" id="KAK8074447.1"/>
    </source>
</evidence>
<dbReference type="GeneID" id="92046485"/>